<organism evidence="1 2">
    <name type="scientific">Microbacterium enclense</name>
    <dbReference type="NCBI Taxonomy" id="993073"/>
    <lineage>
        <taxon>Bacteria</taxon>
        <taxon>Bacillati</taxon>
        <taxon>Actinomycetota</taxon>
        <taxon>Actinomycetes</taxon>
        <taxon>Micrococcales</taxon>
        <taxon>Microbacteriaceae</taxon>
        <taxon>Microbacterium</taxon>
    </lineage>
</organism>
<evidence type="ECO:0000313" key="2">
    <source>
        <dbReference type="Proteomes" id="UP000183203"/>
    </source>
</evidence>
<dbReference type="AlphaFoldDB" id="A0A1G6RE13"/>
<protein>
    <submittedName>
        <fullName evidence="1">Uncharacterized protein</fullName>
    </submittedName>
</protein>
<proteinExistence type="predicted"/>
<name>A0A1G6RE13_9MICO</name>
<dbReference type="RefSeq" id="WP_058233624.1">
    <property type="nucleotide sequence ID" value="NZ_FMYG01000011.1"/>
</dbReference>
<dbReference type="STRING" id="993073.AS029_16140"/>
<sequence length="116" mass="12675">MSDVRQPMPRPRTVGEYVAARSQMIDTHGEPLRLAYCASCAREHFTVEPCAAEAACPRCASTSSRCRRPSGHEADAWHVERAAAFEQLCAAREAAGLPQVARWPENAPALFPWPAG</sequence>
<dbReference type="EMBL" id="FMYG01000011">
    <property type="protein sequence ID" value="SDD02768.1"/>
    <property type="molecule type" value="Genomic_DNA"/>
</dbReference>
<accession>A0A1G6RE13</accession>
<dbReference type="Proteomes" id="UP000183203">
    <property type="component" value="Unassembled WGS sequence"/>
</dbReference>
<evidence type="ECO:0000313" key="1">
    <source>
        <dbReference type="EMBL" id="SDD02768.1"/>
    </source>
</evidence>
<dbReference type="OrthoDB" id="4196109at2"/>
<gene>
    <name evidence="1" type="ORF">SAMN05216418_0101</name>
</gene>
<reference evidence="1 2" key="1">
    <citation type="submission" date="2016-09" db="EMBL/GenBank/DDBJ databases">
        <authorList>
            <person name="Capua I."/>
            <person name="De Benedictis P."/>
            <person name="Joannis T."/>
            <person name="Lombin L.H."/>
            <person name="Cattoli G."/>
        </authorList>
    </citation>
    <scope>NUCLEOTIDE SEQUENCE [LARGE SCALE GENOMIC DNA]</scope>
    <source>
        <strain evidence="1 2">NIO-1002</strain>
    </source>
</reference>